<reference evidence="1" key="1">
    <citation type="submission" date="2020-01" db="EMBL/GenBank/DDBJ databases">
        <title>Vaginal microbiome of pregnant Indian women: Insights into the genome of dominants Lactobacillus species.</title>
        <authorList>
            <person name="Das B."/>
            <person name="Mehta O."/>
            <person name="Ghosh T.S."/>
            <person name="Kothidar A."/>
            <person name="Gowtham M.R."/>
            <person name="Mitra R."/>
            <person name="Kshetrapal P."/>
            <person name="Wadhwa N."/>
            <person name="Thiruvengadam R."/>
            <person name="Nair G.B."/>
            <person name="Bhatnagar S."/>
            <person name="Das B."/>
        </authorList>
    </citation>
    <scope>NUCLEOTIDE SEQUENCE</scope>
    <source>
        <strain evidence="1">Indica</strain>
    </source>
</reference>
<name>A0A6B2FUA8_9LACO</name>
<protein>
    <submittedName>
        <fullName evidence="1">Uncharacterized protein</fullName>
    </submittedName>
</protein>
<evidence type="ECO:0000313" key="1">
    <source>
        <dbReference type="EMBL" id="NDJ73809.1"/>
    </source>
</evidence>
<proteinExistence type="predicted"/>
<accession>A0A6B2FUA8</accession>
<organism evidence="1">
    <name type="scientific">Lactobacillus paragasseri</name>
    <dbReference type="NCBI Taxonomy" id="2107999"/>
    <lineage>
        <taxon>Bacteria</taxon>
        <taxon>Bacillati</taxon>
        <taxon>Bacillota</taxon>
        <taxon>Bacilli</taxon>
        <taxon>Lactobacillales</taxon>
        <taxon>Lactobacillaceae</taxon>
        <taxon>Lactobacillus</taxon>
    </lineage>
</organism>
<dbReference type="AlphaFoldDB" id="A0A6B2FUA8"/>
<sequence>MENLDNERSLYIEAITQEVSKILAKGERIPLENAEHNFIHSRTYNYLAYSNDPFIEDGPEDFVDLYHNEQKYHRLVSTTQLLVEQENKN</sequence>
<comment type="caution">
    <text evidence="1">The sequence shown here is derived from an EMBL/GenBank/DDBJ whole genome shotgun (WGS) entry which is preliminary data.</text>
</comment>
<dbReference type="RefSeq" id="WP_144231232.1">
    <property type="nucleotide sequence ID" value="NZ_CAKMAD010000001.1"/>
</dbReference>
<gene>
    <name evidence="1" type="ORF">GWG61_04735</name>
</gene>
<dbReference type="EMBL" id="JAADJO010000008">
    <property type="protein sequence ID" value="NDJ73809.1"/>
    <property type="molecule type" value="Genomic_DNA"/>
</dbReference>